<comment type="subcellular location">
    <subcellularLocation>
        <location evidence="1">Cell envelope</location>
    </subcellularLocation>
</comment>
<sequence>MSDTGPSDAIEPGRQLIRVGGEQGVSLGGRLAATLQRLAWRSPLHSLRLRGRYPLKLLAVPVDPIPGHAGDGTELLEGWFRHRGVAVELAMVDFGNPATIPAALVDHIQTFGFLRDLAAAGPRERTAPIAELIVRQWLGAHGGGVTDAGWRPDHWGRRILAWGAHAPLILSSHDIVYRSAVLNALAQGARHLDRGADKAPPGLPRIAAWAGVVAAGLLIPGGDVRLAHGEAGLGKALATSVLADGGLTSRSPTAQLELVELLSQLNAVYAARRRDVPEMLSAVLARAVPALLGVTLGDGGLSSWQGGGPVSAARVAQAVTASGVRTRPLRQARDWGYQRLSAQGTLLVVDAAPPPVARLSTGGCASTLAFEMSDGPRRLIVNCGGSTGLASLPDDLTEGLRTTAAHSTLTLADTNSTALHADGSLGRGVKEVELDRQELDTGSRIDASHDGYARRHGLIHRRQLMLSSDGRELRGEDVLLPAPRRRRSGSDGFAIRFHLAPGISASVTADGQGALLRFQDGGSWQFRSRGGALAVEDSLWIDPAGRPRATCQLVLTGEVPPGGAEAGWVLRKMA</sequence>
<comment type="caution">
    <text evidence="3">The sequence shown here is derived from an EMBL/GenBank/DDBJ whole genome shotgun (WGS) entry which is preliminary data.</text>
</comment>
<dbReference type="InterPro" id="IPR012480">
    <property type="entry name" value="Hepar_II_III_C"/>
</dbReference>
<feature type="domain" description="Heparinase II/III-like C-terminal" evidence="2">
    <location>
        <begin position="325"/>
        <end position="568"/>
    </location>
</feature>
<evidence type="ECO:0000256" key="1">
    <source>
        <dbReference type="ARBA" id="ARBA00004196"/>
    </source>
</evidence>
<dbReference type="Gene3D" id="2.70.98.70">
    <property type="match status" value="1"/>
</dbReference>
<organism evidence="3 4">
    <name type="scientific">Sphingomonas prati</name>
    <dbReference type="NCBI Taxonomy" id="1843237"/>
    <lineage>
        <taxon>Bacteria</taxon>
        <taxon>Pseudomonadati</taxon>
        <taxon>Pseudomonadota</taxon>
        <taxon>Alphaproteobacteria</taxon>
        <taxon>Sphingomonadales</taxon>
        <taxon>Sphingomonadaceae</taxon>
        <taxon>Sphingomonas</taxon>
    </lineage>
</organism>
<dbReference type="Proteomes" id="UP000546701">
    <property type="component" value="Unassembled WGS sequence"/>
</dbReference>
<dbReference type="EMBL" id="JACIJR010000003">
    <property type="protein sequence ID" value="MBB5728909.1"/>
    <property type="molecule type" value="Genomic_DNA"/>
</dbReference>
<dbReference type="InterPro" id="IPR008929">
    <property type="entry name" value="Chondroitin_lyas"/>
</dbReference>
<evidence type="ECO:0000313" key="3">
    <source>
        <dbReference type="EMBL" id="MBB5728909.1"/>
    </source>
</evidence>
<accession>A0A7W9BRP4</accession>
<keyword evidence="4" id="KW-1185">Reference proteome</keyword>
<dbReference type="GO" id="GO:0016829">
    <property type="term" value="F:lyase activity"/>
    <property type="evidence" value="ECO:0007669"/>
    <property type="project" value="InterPro"/>
</dbReference>
<dbReference type="Pfam" id="PF07940">
    <property type="entry name" value="Hepar_II_III_C"/>
    <property type="match status" value="1"/>
</dbReference>
<name>A0A7W9BRP4_9SPHN</name>
<protein>
    <submittedName>
        <fullName evidence="3">Putative heparinase superfamily protein</fullName>
    </submittedName>
</protein>
<dbReference type="OrthoDB" id="9787373at2"/>
<dbReference type="AlphaFoldDB" id="A0A7W9BRP4"/>
<dbReference type="RefSeq" id="WP_157176685.1">
    <property type="nucleotide sequence ID" value="NZ_BMJP01000002.1"/>
</dbReference>
<dbReference type="GO" id="GO:0030313">
    <property type="term" value="C:cell envelope"/>
    <property type="evidence" value="ECO:0007669"/>
    <property type="project" value="UniProtKB-SubCell"/>
</dbReference>
<reference evidence="3 4" key="1">
    <citation type="submission" date="2020-08" db="EMBL/GenBank/DDBJ databases">
        <title>Genomic Encyclopedia of Type Strains, Phase IV (KMG-IV): sequencing the most valuable type-strain genomes for metagenomic binning, comparative biology and taxonomic classification.</title>
        <authorList>
            <person name="Goeker M."/>
        </authorList>
    </citation>
    <scope>NUCLEOTIDE SEQUENCE [LARGE SCALE GENOMIC DNA]</scope>
    <source>
        <strain evidence="3 4">DSM 103336</strain>
    </source>
</reference>
<evidence type="ECO:0000259" key="2">
    <source>
        <dbReference type="Pfam" id="PF07940"/>
    </source>
</evidence>
<proteinExistence type="predicted"/>
<dbReference type="Gene3D" id="1.50.10.100">
    <property type="entry name" value="Chondroitin AC/alginate lyase"/>
    <property type="match status" value="1"/>
</dbReference>
<gene>
    <name evidence="3" type="ORF">FHS99_001387</name>
</gene>
<evidence type="ECO:0000313" key="4">
    <source>
        <dbReference type="Proteomes" id="UP000546701"/>
    </source>
</evidence>